<organism evidence="1 2">
    <name type="scientific">Eumeta variegata</name>
    <name type="common">Bagworm moth</name>
    <name type="synonym">Eumeta japonica</name>
    <dbReference type="NCBI Taxonomy" id="151549"/>
    <lineage>
        <taxon>Eukaryota</taxon>
        <taxon>Metazoa</taxon>
        <taxon>Ecdysozoa</taxon>
        <taxon>Arthropoda</taxon>
        <taxon>Hexapoda</taxon>
        <taxon>Insecta</taxon>
        <taxon>Pterygota</taxon>
        <taxon>Neoptera</taxon>
        <taxon>Endopterygota</taxon>
        <taxon>Lepidoptera</taxon>
        <taxon>Glossata</taxon>
        <taxon>Ditrysia</taxon>
        <taxon>Tineoidea</taxon>
        <taxon>Psychidae</taxon>
        <taxon>Oiketicinae</taxon>
        <taxon>Eumeta</taxon>
    </lineage>
</organism>
<sequence length="94" mass="10564">MACKAEKDRDSVPYRALVTNALRQVANYVSCRVGLPFIARLGPDVSRLSVEINTSLYSTEPPRETLCPLALRDRFDGLCICIHYFLTVSVSRFP</sequence>
<comment type="caution">
    <text evidence="1">The sequence shown here is derived from an EMBL/GenBank/DDBJ whole genome shotgun (WGS) entry which is preliminary data.</text>
</comment>
<dbReference type="Proteomes" id="UP000299102">
    <property type="component" value="Unassembled WGS sequence"/>
</dbReference>
<name>A0A4C1Z1T3_EUMVA</name>
<evidence type="ECO:0000313" key="2">
    <source>
        <dbReference type="Proteomes" id="UP000299102"/>
    </source>
</evidence>
<protein>
    <submittedName>
        <fullName evidence="1">Uncharacterized protein</fullName>
    </submittedName>
</protein>
<gene>
    <name evidence="1" type="ORF">EVAR_37659_1</name>
</gene>
<proteinExistence type="predicted"/>
<accession>A0A4C1Z1T3</accession>
<keyword evidence="2" id="KW-1185">Reference proteome</keyword>
<dbReference type="EMBL" id="BGZK01001468">
    <property type="protein sequence ID" value="GBP80555.1"/>
    <property type="molecule type" value="Genomic_DNA"/>
</dbReference>
<reference evidence="1 2" key="1">
    <citation type="journal article" date="2019" name="Commun. Biol.">
        <title>The bagworm genome reveals a unique fibroin gene that provides high tensile strength.</title>
        <authorList>
            <person name="Kono N."/>
            <person name="Nakamura H."/>
            <person name="Ohtoshi R."/>
            <person name="Tomita M."/>
            <person name="Numata K."/>
            <person name="Arakawa K."/>
        </authorList>
    </citation>
    <scope>NUCLEOTIDE SEQUENCE [LARGE SCALE GENOMIC DNA]</scope>
</reference>
<dbReference type="AlphaFoldDB" id="A0A4C1Z1T3"/>
<evidence type="ECO:0000313" key="1">
    <source>
        <dbReference type="EMBL" id="GBP80555.1"/>
    </source>
</evidence>